<proteinExistence type="predicted"/>
<comment type="caution">
    <text evidence="4">The sequence shown here is derived from an EMBL/GenBank/DDBJ whole genome shotgun (WGS) entry which is preliminary data.</text>
</comment>
<dbReference type="PROSITE" id="PS00678">
    <property type="entry name" value="WD_REPEATS_1"/>
    <property type="match status" value="1"/>
</dbReference>
<name>A0ABV4XKU5_9CYAN</name>
<feature type="repeat" description="WD" evidence="3">
    <location>
        <begin position="151"/>
        <end position="184"/>
    </location>
</feature>
<sequence>MFLFRLFPAPWFSKKFNFSSQNQLLESVCEKCGISALAFSHDGKIASASEDGMIKVWSLQPGQVGRVLHNFTEHQGQISAIAFSPDGQTLVSSSMDKTIKIWDLKTNKLRYSLPVSASDVAISPDGTTLASTNLRNITLWNLSDGKQINNLPGHTGLVSSLVFNLDGKLVSGSRDSTIRIWQRK</sequence>
<evidence type="ECO:0000313" key="5">
    <source>
        <dbReference type="Proteomes" id="UP001576784"/>
    </source>
</evidence>
<dbReference type="SUPFAM" id="SSF50978">
    <property type="entry name" value="WD40 repeat-like"/>
    <property type="match status" value="1"/>
</dbReference>
<gene>
    <name evidence="4" type="ORF">ACE1CI_05210</name>
</gene>
<dbReference type="SMART" id="SM00320">
    <property type="entry name" value="WD40"/>
    <property type="match status" value="4"/>
</dbReference>
<dbReference type="EMBL" id="JBHFNR010000031">
    <property type="protein sequence ID" value="MFB2892327.1"/>
    <property type="molecule type" value="Genomic_DNA"/>
</dbReference>
<protein>
    <submittedName>
        <fullName evidence="4">WD40 repeat domain-containing protein</fullName>
    </submittedName>
</protein>
<keyword evidence="5" id="KW-1185">Reference proteome</keyword>
<accession>A0ABV4XKU5</accession>
<dbReference type="PANTHER" id="PTHR19848:SF8">
    <property type="entry name" value="F-BOX AND WD REPEAT DOMAIN CONTAINING 7"/>
    <property type="match status" value="1"/>
</dbReference>
<dbReference type="InterPro" id="IPR036322">
    <property type="entry name" value="WD40_repeat_dom_sf"/>
</dbReference>
<evidence type="ECO:0000256" key="2">
    <source>
        <dbReference type="ARBA" id="ARBA00022737"/>
    </source>
</evidence>
<evidence type="ECO:0000256" key="3">
    <source>
        <dbReference type="PROSITE-ProRule" id="PRU00221"/>
    </source>
</evidence>
<feature type="repeat" description="WD" evidence="3">
    <location>
        <begin position="34"/>
        <end position="67"/>
    </location>
</feature>
<evidence type="ECO:0000313" key="4">
    <source>
        <dbReference type="EMBL" id="MFB2892327.1"/>
    </source>
</evidence>
<dbReference type="PANTHER" id="PTHR19848">
    <property type="entry name" value="WD40 REPEAT PROTEIN"/>
    <property type="match status" value="1"/>
</dbReference>
<organism evidence="4 5">
    <name type="scientific">Floridaenema flaviceps BLCC-F50</name>
    <dbReference type="NCBI Taxonomy" id="3153642"/>
    <lineage>
        <taxon>Bacteria</taxon>
        <taxon>Bacillati</taxon>
        <taxon>Cyanobacteriota</taxon>
        <taxon>Cyanophyceae</taxon>
        <taxon>Oscillatoriophycideae</taxon>
        <taxon>Aerosakkonematales</taxon>
        <taxon>Aerosakkonemataceae</taxon>
        <taxon>Floridanema</taxon>
        <taxon>Floridanema flaviceps</taxon>
    </lineage>
</organism>
<dbReference type="PROSITE" id="PS50082">
    <property type="entry name" value="WD_REPEATS_2"/>
    <property type="match status" value="3"/>
</dbReference>
<dbReference type="InterPro" id="IPR001680">
    <property type="entry name" value="WD40_rpt"/>
</dbReference>
<dbReference type="Proteomes" id="UP001576784">
    <property type="component" value="Unassembled WGS sequence"/>
</dbReference>
<dbReference type="RefSeq" id="WP_413262002.1">
    <property type="nucleotide sequence ID" value="NZ_JBHFNR010000031.1"/>
</dbReference>
<feature type="repeat" description="WD" evidence="3">
    <location>
        <begin position="71"/>
        <end position="112"/>
    </location>
</feature>
<dbReference type="InterPro" id="IPR015943">
    <property type="entry name" value="WD40/YVTN_repeat-like_dom_sf"/>
</dbReference>
<dbReference type="InterPro" id="IPR020472">
    <property type="entry name" value="WD40_PAC1"/>
</dbReference>
<dbReference type="Gene3D" id="2.130.10.10">
    <property type="entry name" value="YVTN repeat-like/Quinoprotein amine dehydrogenase"/>
    <property type="match status" value="2"/>
</dbReference>
<reference evidence="4 5" key="1">
    <citation type="submission" date="2024-09" db="EMBL/GenBank/DDBJ databases">
        <title>Floridaenema gen nov. (Aerosakkonemataceae, Aerosakkonematales ord. nov., Cyanobacteria) from benthic tropical and subtropical fresh waters, with the description of four new species.</title>
        <authorList>
            <person name="Moretto J.A."/>
            <person name="Berthold D.E."/>
            <person name="Lefler F.W."/>
            <person name="Huang I.-S."/>
            <person name="Laughinghouse H. IV."/>
        </authorList>
    </citation>
    <scope>NUCLEOTIDE SEQUENCE [LARGE SCALE GENOMIC DNA]</scope>
    <source>
        <strain evidence="4 5">BLCC-F50</strain>
    </source>
</reference>
<evidence type="ECO:0000256" key="1">
    <source>
        <dbReference type="ARBA" id="ARBA00022574"/>
    </source>
</evidence>
<dbReference type="InterPro" id="IPR019775">
    <property type="entry name" value="WD40_repeat_CS"/>
</dbReference>
<keyword evidence="2" id="KW-0677">Repeat</keyword>
<dbReference type="Pfam" id="PF00400">
    <property type="entry name" value="WD40"/>
    <property type="match status" value="3"/>
</dbReference>
<keyword evidence="1 3" id="KW-0853">WD repeat</keyword>
<dbReference type="PROSITE" id="PS50294">
    <property type="entry name" value="WD_REPEATS_REGION"/>
    <property type="match status" value="2"/>
</dbReference>
<dbReference type="PRINTS" id="PR00320">
    <property type="entry name" value="GPROTEINBRPT"/>
</dbReference>